<keyword evidence="4" id="KW-1185">Reference proteome</keyword>
<dbReference type="InterPro" id="IPR051928">
    <property type="entry name" value="NorD/CobT"/>
</dbReference>
<dbReference type="InterPro" id="IPR025861">
    <property type="entry name" value="CobT_VWA_dom"/>
</dbReference>
<dbReference type="InterPro" id="IPR036465">
    <property type="entry name" value="vWFA_dom_sf"/>
</dbReference>
<evidence type="ECO:0000313" key="3">
    <source>
        <dbReference type="EMBL" id="NMM01442.1"/>
    </source>
</evidence>
<dbReference type="Pfam" id="PF11775">
    <property type="entry name" value="CobT_C"/>
    <property type="match status" value="1"/>
</dbReference>
<dbReference type="PANTHER" id="PTHR41248">
    <property type="entry name" value="NORD PROTEIN"/>
    <property type="match status" value="1"/>
</dbReference>
<dbReference type="GO" id="GO:0009236">
    <property type="term" value="P:cobalamin biosynthetic process"/>
    <property type="evidence" value="ECO:0007669"/>
    <property type="project" value="InterPro"/>
</dbReference>
<comment type="caution">
    <text evidence="3">The sequence shown here is derived from an EMBL/GenBank/DDBJ whole genome shotgun (WGS) entry which is preliminary data.</text>
</comment>
<feature type="region of interest" description="Disordered" evidence="1">
    <location>
        <begin position="1"/>
        <end position="57"/>
    </location>
</feature>
<dbReference type="CDD" id="cd01454">
    <property type="entry name" value="vWA_norD_type"/>
    <property type="match status" value="1"/>
</dbReference>
<dbReference type="InterPro" id="IPR006538">
    <property type="entry name" value="CobT"/>
</dbReference>
<organism evidence="3 4">
    <name type="scientific">Paraburkholderia polaris</name>
    <dbReference type="NCBI Taxonomy" id="2728848"/>
    <lineage>
        <taxon>Bacteria</taxon>
        <taxon>Pseudomonadati</taxon>
        <taxon>Pseudomonadota</taxon>
        <taxon>Betaproteobacteria</taxon>
        <taxon>Burkholderiales</taxon>
        <taxon>Burkholderiaceae</taxon>
        <taxon>Paraburkholderia</taxon>
    </lineage>
</organism>
<evidence type="ECO:0000256" key="1">
    <source>
        <dbReference type="SAM" id="MobiDB-lite"/>
    </source>
</evidence>
<protein>
    <submittedName>
        <fullName evidence="3">Cobalt chelatase</fullName>
    </submittedName>
</protein>
<feature type="domain" description="Cobalamin biosynthesis protein CobT VWA" evidence="2">
    <location>
        <begin position="407"/>
        <end position="603"/>
    </location>
</feature>
<feature type="compositionally biased region" description="Basic and acidic residues" evidence="1">
    <location>
        <begin position="10"/>
        <end position="34"/>
    </location>
</feature>
<name>A0A848IGW8_9BURK</name>
<gene>
    <name evidence="3" type="ORF">HHL24_26310</name>
</gene>
<sequence>MTSEWQANRRQADLRRVDQRQADVQRADQRKADQRQVGQRQAALQEPTLNEQASRQATLRAEQREALCAAAVRALTGDASLHYREGRLCRDLRPLPLHAPHLRTDPQQDDFASLRGAADGAALRLMHSDAALHSRLCPTDPVERLVFELLEQLRCETQTPPGMPGLVQNLRHRFEAWSQAFYRSGLAEDHLGILLYTVAQIAWSRLTGWPVLEQTEGFIEATRAAIVPVLGVSLAGLRRHRQEQGAFAVHALELARLVAEMIRAARAEALGDAQDDPQESDDKAPRTAFSLWFDVEDDEYKDMAVALTGKSRVLEASEQGYRAYATRYDRELSAGKLVRKALLSEFRERLDERVAAQGINVARLAHALKAALAISQRDGWSFGEEHGRIDGRRLAQLVSSPAERRLFRLERNTLMADCVVGFLIDCSGSMKAHIEPVAIMVDILTRALDRAGVTTEVLGFTTGAWNGGRPRLDWLAQGRPHHPGRLNELSHLVFKDADRSWRRARADIAALFKSDLFREGVDGEAVDWACTRLVARPEARRILIVISDGSPMDSATGQANDAFYLDNHLKAVVARHEALRDVEVLGLGVGLDLSPYYRRCLAVDLSVPPDMKLFAEIVGWIGARGRAGRG</sequence>
<feature type="compositionally biased region" description="Polar residues" evidence="1">
    <location>
        <begin position="47"/>
        <end position="57"/>
    </location>
</feature>
<dbReference type="EMBL" id="JABBGJ010000030">
    <property type="protein sequence ID" value="NMM01442.1"/>
    <property type="molecule type" value="Genomic_DNA"/>
</dbReference>
<proteinExistence type="predicted"/>
<dbReference type="Proteomes" id="UP000544134">
    <property type="component" value="Unassembled WGS sequence"/>
</dbReference>
<dbReference type="Pfam" id="PF06213">
    <property type="entry name" value="CobT"/>
    <property type="match status" value="1"/>
</dbReference>
<dbReference type="AlphaFoldDB" id="A0A848IGW8"/>
<reference evidence="3 4" key="1">
    <citation type="submission" date="2020-04" db="EMBL/GenBank/DDBJ databases">
        <title>Paraburkholderia sp. RP-4-7 isolated from soil.</title>
        <authorList>
            <person name="Dahal R.H."/>
        </authorList>
    </citation>
    <scope>NUCLEOTIDE SEQUENCE [LARGE SCALE GENOMIC DNA]</scope>
    <source>
        <strain evidence="3 4">RP-4-7</strain>
    </source>
</reference>
<dbReference type="Gene3D" id="3.40.50.410">
    <property type="entry name" value="von Willebrand factor, type A domain"/>
    <property type="match status" value="1"/>
</dbReference>
<dbReference type="RefSeq" id="WP_169488275.1">
    <property type="nucleotide sequence ID" value="NZ_JABBGJ010000030.1"/>
</dbReference>
<dbReference type="SUPFAM" id="SSF53300">
    <property type="entry name" value="vWA-like"/>
    <property type="match status" value="1"/>
</dbReference>
<dbReference type="PANTHER" id="PTHR41248:SF1">
    <property type="entry name" value="NORD PROTEIN"/>
    <property type="match status" value="1"/>
</dbReference>
<accession>A0A848IGW8</accession>
<dbReference type="PIRSF" id="PIRSF031715">
    <property type="entry name" value="Cob_chel_CobT"/>
    <property type="match status" value="1"/>
</dbReference>
<evidence type="ECO:0000313" key="4">
    <source>
        <dbReference type="Proteomes" id="UP000544134"/>
    </source>
</evidence>
<evidence type="ECO:0000259" key="2">
    <source>
        <dbReference type="Pfam" id="PF11775"/>
    </source>
</evidence>